<proteinExistence type="predicted"/>
<reference evidence="2" key="1">
    <citation type="journal article" date="2012" name="Science">
        <title>The Paleozoic origin of enzymatic lignin decomposition reconstructed from 31 fungal genomes.</title>
        <authorList>
            <person name="Floudas D."/>
            <person name="Binder M."/>
            <person name="Riley R."/>
            <person name="Barry K."/>
            <person name="Blanchette R.A."/>
            <person name="Henrissat B."/>
            <person name="Martinez A.T."/>
            <person name="Otillar R."/>
            <person name="Spatafora J.W."/>
            <person name="Yadav J.S."/>
            <person name="Aerts A."/>
            <person name="Benoit I."/>
            <person name="Boyd A."/>
            <person name="Carlson A."/>
            <person name="Copeland A."/>
            <person name="Coutinho P.M."/>
            <person name="de Vries R.P."/>
            <person name="Ferreira P."/>
            <person name="Findley K."/>
            <person name="Foster B."/>
            <person name="Gaskell J."/>
            <person name="Glotzer D."/>
            <person name="Gorecki P."/>
            <person name="Heitman J."/>
            <person name="Hesse C."/>
            <person name="Hori C."/>
            <person name="Igarashi K."/>
            <person name="Jurgens J.A."/>
            <person name="Kallen N."/>
            <person name="Kersten P."/>
            <person name="Kohler A."/>
            <person name="Kuees U."/>
            <person name="Kumar T.K.A."/>
            <person name="Kuo A."/>
            <person name="LaButti K."/>
            <person name="Larrondo L.F."/>
            <person name="Lindquist E."/>
            <person name="Ling A."/>
            <person name="Lombard V."/>
            <person name="Lucas S."/>
            <person name="Lundell T."/>
            <person name="Martin R."/>
            <person name="McLaughlin D.J."/>
            <person name="Morgenstern I."/>
            <person name="Morin E."/>
            <person name="Murat C."/>
            <person name="Nagy L.G."/>
            <person name="Nolan M."/>
            <person name="Ohm R.A."/>
            <person name="Patyshakuliyeva A."/>
            <person name="Rokas A."/>
            <person name="Ruiz-Duenas F.J."/>
            <person name="Sabat G."/>
            <person name="Salamov A."/>
            <person name="Samejima M."/>
            <person name="Schmutz J."/>
            <person name="Slot J.C."/>
            <person name="St John F."/>
            <person name="Stenlid J."/>
            <person name="Sun H."/>
            <person name="Sun S."/>
            <person name="Syed K."/>
            <person name="Tsang A."/>
            <person name="Wiebenga A."/>
            <person name="Young D."/>
            <person name="Pisabarro A."/>
            <person name="Eastwood D.C."/>
            <person name="Martin F."/>
            <person name="Cullen D."/>
            <person name="Grigoriev I.V."/>
            <person name="Hibbett D.S."/>
        </authorList>
    </citation>
    <scope>NUCLEOTIDE SEQUENCE [LARGE SCALE GENOMIC DNA]</scope>
    <source>
        <strain evidence="2">RWD-64-598 SS2</strain>
    </source>
</reference>
<organism evidence="1 2">
    <name type="scientific">Coniophora puteana (strain RWD-64-598)</name>
    <name type="common">Brown rot fungus</name>
    <dbReference type="NCBI Taxonomy" id="741705"/>
    <lineage>
        <taxon>Eukaryota</taxon>
        <taxon>Fungi</taxon>
        <taxon>Dikarya</taxon>
        <taxon>Basidiomycota</taxon>
        <taxon>Agaricomycotina</taxon>
        <taxon>Agaricomycetes</taxon>
        <taxon>Agaricomycetidae</taxon>
        <taxon>Boletales</taxon>
        <taxon>Coniophorineae</taxon>
        <taxon>Coniophoraceae</taxon>
        <taxon>Coniophora</taxon>
    </lineage>
</organism>
<evidence type="ECO:0000313" key="1">
    <source>
        <dbReference type="EMBL" id="EIW82203.1"/>
    </source>
</evidence>
<gene>
    <name evidence="1" type="ORF">CONPUDRAFT_122860</name>
</gene>
<evidence type="ECO:0008006" key="3">
    <source>
        <dbReference type="Google" id="ProtNLM"/>
    </source>
</evidence>
<name>A0A5M3MSQ3_CONPW</name>
<dbReference type="KEGG" id="cput:CONPUDRAFT_122860"/>
<dbReference type="Proteomes" id="UP000053558">
    <property type="component" value="Unassembled WGS sequence"/>
</dbReference>
<sequence>MVAHLPPSIKHLLTLRTPEAWPSPPVAALNRVFQRTRTDAQKRGADNGWLVLATCALMTINRPAAVGHLYRFASLPNSSSQTQGDRNSGNVVSLAERIRLAALMREAALKSVIFVGVPRTILSLTGLKDALESEVYSELRQDSIRIATPDNVEATKERGMALWNSIYEPHAVKLYNKLGALHPDFITFIILAYGTILAPLPGPAPQQGNLTRALGSVVGIATLRAEGRVGPQLTSHVFGLLKARNVEGKNEEDTWLSTDEGTEWVIRTVDEIVDGVTQAGVEEEKSKL</sequence>
<accession>A0A5M3MSQ3</accession>
<dbReference type="InterPro" id="IPR052999">
    <property type="entry name" value="PTS1_Protein"/>
</dbReference>
<dbReference type="InterPro" id="IPR029032">
    <property type="entry name" value="AhpD-like"/>
</dbReference>
<dbReference type="PANTHER" id="PTHR28180">
    <property type="entry name" value="CONSERVED MITOCHONDRIAL PROTEIN-RELATED"/>
    <property type="match status" value="1"/>
</dbReference>
<dbReference type="OrthoDB" id="5392202at2759"/>
<dbReference type="EMBL" id="JH711577">
    <property type="protein sequence ID" value="EIW82203.1"/>
    <property type="molecule type" value="Genomic_DNA"/>
</dbReference>
<keyword evidence="2" id="KW-1185">Reference proteome</keyword>
<protein>
    <recommendedName>
        <fullName evidence="3">Dol-P-Man:Man(5)GlcNAc(2)-PP-Dol alpha-1,3-mannosyltransferase</fullName>
    </recommendedName>
</protein>
<dbReference type="RefSeq" id="XP_007767955.1">
    <property type="nucleotide sequence ID" value="XM_007769765.1"/>
</dbReference>
<dbReference type="Gene3D" id="1.20.1290.10">
    <property type="entry name" value="AhpD-like"/>
    <property type="match status" value="1"/>
</dbReference>
<dbReference type="PANTHER" id="PTHR28180:SF2">
    <property type="entry name" value="PEROXISOMAL PROTEIN 2"/>
    <property type="match status" value="1"/>
</dbReference>
<evidence type="ECO:0000313" key="2">
    <source>
        <dbReference type="Proteomes" id="UP000053558"/>
    </source>
</evidence>
<dbReference type="SUPFAM" id="SSF69118">
    <property type="entry name" value="AhpD-like"/>
    <property type="match status" value="1"/>
</dbReference>
<dbReference type="OMA" id="ILNCHYG"/>
<dbReference type="GeneID" id="19199720"/>
<comment type="caution">
    <text evidence="1">The sequence shown here is derived from an EMBL/GenBank/DDBJ whole genome shotgun (WGS) entry which is preliminary data.</text>
</comment>
<dbReference type="AlphaFoldDB" id="A0A5M3MSQ3"/>